<dbReference type="Pfam" id="PF00106">
    <property type="entry name" value="adh_short"/>
    <property type="match status" value="1"/>
</dbReference>
<dbReference type="Gene3D" id="3.40.50.720">
    <property type="entry name" value="NAD(P)-binding Rossmann-like Domain"/>
    <property type="match status" value="1"/>
</dbReference>
<accession>A0ABV9F100</accession>
<evidence type="ECO:0000313" key="2">
    <source>
        <dbReference type="Proteomes" id="UP001595957"/>
    </source>
</evidence>
<dbReference type="InterPro" id="IPR002347">
    <property type="entry name" value="SDR_fam"/>
</dbReference>
<protein>
    <submittedName>
        <fullName evidence="1">SDR family NAD(P)-dependent oxidoreductase</fullName>
    </submittedName>
</protein>
<comment type="caution">
    <text evidence="1">The sequence shown here is derived from an EMBL/GenBank/DDBJ whole genome shotgun (WGS) entry which is preliminary data.</text>
</comment>
<dbReference type="PANTHER" id="PTHR44147:SF2">
    <property type="entry name" value="DEHYDROGENASE_REDUCTASE SDR FAMILY MEMBER 1"/>
    <property type="match status" value="1"/>
</dbReference>
<proteinExistence type="predicted"/>
<organism evidence="1 2">
    <name type="scientific">Sphingobium tyrosinilyticum</name>
    <dbReference type="NCBI Taxonomy" id="2715436"/>
    <lineage>
        <taxon>Bacteria</taxon>
        <taxon>Pseudomonadati</taxon>
        <taxon>Pseudomonadota</taxon>
        <taxon>Alphaproteobacteria</taxon>
        <taxon>Sphingomonadales</taxon>
        <taxon>Sphingomonadaceae</taxon>
        <taxon>Sphingobium</taxon>
    </lineage>
</organism>
<dbReference type="EMBL" id="JBHSFZ010000044">
    <property type="protein sequence ID" value="MFC4595571.1"/>
    <property type="molecule type" value="Genomic_DNA"/>
</dbReference>
<keyword evidence="2" id="KW-1185">Reference proteome</keyword>
<dbReference type="RefSeq" id="WP_066530124.1">
    <property type="nucleotide sequence ID" value="NZ_JBHSFZ010000044.1"/>
</dbReference>
<dbReference type="PANTHER" id="PTHR44147">
    <property type="entry name" value="DEHYDROGENASE/REDUCTASE SDR FAMILY MEMBER 1"/>
    <property type="match status" value="1"/>
</dbReference>
<reference evidence="2" key="1">
    <citation type="journal article" date="2019" name="Int. J. Syst. Evol. Microbiol.">
        <title>The Global Catalogue of Microorganisms (GCM) 10K type strain sequencing project: providing services to taxonomists for standard genome sequencing and annotation.</title>
        <authorList>
            <consortium name="The Broad Institute Genomics Platform"/>
            <consortium name="The Broad Institute Genome Sequencing Center for Infectious Disease"/>
            <person name="Wu L."/>
            <person name="Ma J."/>
        </authorList>
    </citation>
    <scope>NUCLEOTIDE SEQUENCE [LARGE SCALE GENOMIC DNA]</scope>
    <source>
        <strain evidence="2">NBRC 103632</strain>
    </source>
</reference>
<dbReference type="SUPFAM" id="SSF51735">
    <property type="entry name" value="NAD(P)-binding Rossmann-fold domains"/>
    <property type="match status" value="1"/>
</dbReference>
<sequence>MSGRKVAVVTGASRGAGKGIAVALGAAGATVYLTGRSVKEEGLPLPGTIGATARAVDEAGGRGIGVAVDHRDDAAVEALMARIAEEAGHIDLLVHSATALSDDLVRPGPFWDKSADLADIFDVGLRSAYVATRAAAPLLLKAEGALVVAISSPGAHCYMHGPGYGAQKAGLDKMMFDMAHDFRPFGVATLSLWPGPMRTERLEKGRAERPEIYGAIYDAAETPELQGRVIDAVARDAERMALSGRAFYTADLAERYGIVDLDGRRPPSFAAMLGEPHPFHPAVIE</sequence>
<dbReference type="InterPro" id="IPR036291">
    <property type="entry name" value="NAD(P)-bd_dom_sf"/>
</dbReference>
<dbReference type="Proteomes" id="UP001595957">
    <property type="component" value="Unassembled WGS sequence"/>
</dbReference>
<evidence type="ECO:0000313" key="1">
    <source>
        <dbReference type="EMBL" id="MFC4595571.1"/>
    </source>
</evidence>
<dbReference type="PRINTS" id="PR00081">
    <property type="entry name" value="GDHRDH"/>
</dbReference>
<name>A0ABV9F100_9SPHN</name>
<gene>
    <name evidence="1" type="ORF">ACFO3E_15445</name>
</gene>